<dbReference type="GO" id="GO:0016020">
    <property type="term" value="C:membrane"/>
    <property type="evidence" value="ECO:0007669"/>
    <property type="project" value="TreeGrafter"/>
</dbReference>
<dbReference type="Pfam" id="PF12697">
    <property type="entry name" value="Abhydrolase_6"/>
    <property type="match status" value="1"/>
</dbReference>
<dbReference type="PANTHER" id="PTHR43798:SF33">
    <property type="entry name" value="HYDROLASE, PUTATIVE (AFU_ORTHOLOGUE AFUA_2G14860)-RELATED"/>
    <property type="match status" value="1"/>
</dbReference>
<evidence type="ECO:0000313" key="2">
    <source>
        <dbReference type="EMBL" id="TSD64285.1"/>
    </source>
</evidence>
<dbReference type="GO" id="GO:0016787">
    <property type="term" value="F:hydrolase activity"/>
    <property type="evidence" value="ECO:0007669"/>
    <property type="project" value="UniProtKB-KW"/>
</dbReference>
<gene>
    <name evidence="2" type="ORF">FNM00_06985</name>
</gene>
<protein>
    <submittedName>
        <fullName evidence="2">Alpha/beta hydrolase</fullName>
    </submittedName>
</protein>
<dbReference type="OrthoDB" id="5431692at2"/>
<keyword evidence="2" id="KW-0378">Hydrolase</keyword>
<dbReference type="SUPFAM" id="SSF53474">
    <property type="entry name" value="alpha/beta-Hydrolases"/>
    <property type="match status" value="1"/>
</dbReference>
<dbReference type="InterPro" id="IPR029058">
    <property type="entry name" value="AB_hydrolase_fold"/>
</dbReference>
<dbReference type="InterPro" id="IPR050266">
    <property type="entry name" value="AB_hydrolase_sf"/>
</dbReference>
<dbReference type="EMBL" id="VLNT01000004">
    <property type="protein sequence ID" value="TSD64285.1"/>
    <property type="molecule type" value="Genomic_DNA"/>
</dbReference>
<organism evidence="2 3">
    <name type="scientific">Aeromicrobium piscarium</name>
    <dbReference type="NCBI Taxonomy" id="2590901"/>
    <lineage>
        <taxon>Bacteria</taxon>
        <taxon>Bacillati</taxon>
        <taxon>Actinomycetota</taxon>
        <taxon>Actinomycetes</taxon>
        <taxon>Propionibacteriales</taxon>
        <taxon>Nocardioidaceae</taxon>
        <taxon>Aeromicrobium</taxon>
    </lineage>
</organism>
<dbReference type="PRINTS" id="PR00111">
    <property type="entry name" value="ABHYDROLASE"/>
</dbReference>
<sequence>MNTTPRKGYADAPTGQVHYAECGTGFPVLLLHQTPRSWREFVDVLPLLGQHVRAIAVDTPGFGESTLEGPVTIERFADGIAGLIDSLGLERLALAGHHTGGVVAVELAARLGSQVEALVLSGTSFMTAEKRARAHERPLVDWVDPRADGGHLVDLWQRRRDFYRPGEERFLNTFVADALRVLDEVEEGHHACRRYVMEPRLLEITAPVTVVSGRDDRFAEPSLAPMAEAFGVEFHLLDGHVPLPEQNPEGFARAVLDALERATAG</sequence>
<comment type="caution">
    <text evidence="2">The sequence shown here is derived from an EMBL/GenBank/DDBJ whole genome shotgun (WGS) entry which is preliminary data.</text>
</comment>
<dbReference type="RefSeq" id="WP_143912728.1">
    <property type="nucleotide sequence ID" value="NZ_VLNT01000004.1"/>
</dbReference>
<name>A0A554SD64_9ACTN</name>
<dbReference type="Proteomes" id="UP000316988">
    <property type="component" value="Unassembled WGS sequence"/>
</dbReference>
<keyword evidence="3" id="KW-1185">Reference proteome</keyword>
<evidence type="ECO:0000313" key="3">
    <source>
        <dbReference type="Proteomes" id="UP000316988"/>
    </source>
</evidence>
<dbReference type="Gene3D" id="3.40.50.1820">
    <property type="entry name" value="alpha/beta hydrolase"/>
    <property type="match status" value="1"/>
</dbReference>
<proteinExistence type="predicted"/>
<accession>A0A554SD64</accession>
<evidence type="ECO:0000259" key="1">
    <source>
        <dbReference type="Pfam" id="PF12697"/>
    </source>
</evidence>
<reference evidence="2 3" key="1">
    <citation type="submission" date="2019-07" db="EMBL/GenBank/DDBJ databases">
        <authorList>
            <person name="Zhao L.H."/>
        </authorList>
    </citation>
    <scope>NUCLEOTIDE SEQUENCE [LARGE SCALE GENOMIC DNA]</scope>
    <source>
        <strain evidence="2 3">Co35</strain>
    </source>
</reference>
<dbReference type="InterPro" id="IPR000073">
    <property type="entry name" value="AB_hydrolase_1"/>
</dbReference>
<dbReference type="AlphaFoldDB" id="A0A554SD64"/>
<dbReference type="PANTHER" id="PTHR43798">
    <property type="entry name" value="MONOACYLGLYCEROL LIPASE"/>
    <property type="match status" value="1"/>
</dbReference>
<feature type="domain" description="AB hydrolase-1" evidence="1">
    <location>
        <begin position="28"/>
        <end position="254"/>
    </location>
</feature>